<dbReference type="Proteomes" id="UP000019116">
    <property type="component" value="Chromosome 7A"/>
</dbReference>
<dbReference type="STRING" id="4565.A0A3B6RKJ5"/>
<dbReference type="AlphaFoldDB" id="A0A3B6RKJ5"/>
<gene>
    <name evidence="3" type="primary">LOC123152544</name>
</gene>
<dbReference type="Gramene" id="TraesCS7A03G0992400.1">
    <property type="protein sequence ID" value="TraesCS7A03G0992400.1.CDS"/>
    <property type="gene ID" value="TraesCS7A03G0992400"/>
</dbReference>
<dbReference type="Gramene" id="TraesNOR7A03G04020770.1">
    <property type="protein sequence ID" value="TraesNOR7A03G04020770.1"/>
    <property type="gene ID" value="TraesNOR7A03G04020770"/>
</dbReference>
<dbReference type="Gramene" id="TraesCS7A02G409500.1">
    <property type="protein sequence ID" value="TraesCS7A02G409500.1"/>
    <property type="gene ID" value="TraesCS7A02G409500"/>
</dbReference>
<keyword evidence="4" id="KW-1185">Reference proteome</keyword>
<dbReference type="RefSeq" id="XP_044428002.1">
    <property type="nucleotide sequence ID" value="XM_044572067.1"/>
</dbReference>
<keyword evidence="1" id="KW-0812">Transmembrane</keyword>
<dbReference type="KEGG" id="taes:123152544"/>
<name>A0A3B6RKJ5_WHEAT</name>
<reference evidence="3" key="1">
    <citation type="submission" date="2018-08" db="EMBL/GenBank/DDBJ databases">
        <authorList>
            <person name="Rossello M."/>
        </authorList>
    </citation>
    <scope>NUCLEOTIDE SEQUENCE [LARGE SCALE GENOMIC DNA]</scope>
    <source>
        <strain evidence="3">cv. Chinese Spring</strain>
    </source>
</reference>
<reference evidence="3" key="2">
    <citation type="submission" date="2018-10" db="UniProtKB">
        <authorList>
            <consortium name="EnsemblPlants"/>
        </authorList>
    </citation>
    <scope>IDENTIFICATION</scope>
</reference>
<protein>
    <recommendedName>
        <fullName evidence="2">PGG domain-containing protein</fullName>
    </recommendedName>
</protein>
<dbReference type="Gramene" id="TraesCAD_scaffold_019073_01G000100.1">
    <property type="protein sequence ID" value="TraesCAD_scaffold_019073_01G000100.1"/>
    <property type="gene ID" value="TraesCAD_scaffold_019073_01G000100"/>
</dbReference>
<dbReference type="Gramene" id="TraesLDM7A03G03980630.1">
    <property type="protein sequence ID" value="TraesLDM7A03G03980630.1"/>
    <property type="gene ID" value="TraesLDM7A03G03980630"/>
</dbReference>
<accession>A0A3B6RKJ5</accession>
<proteinExistence type="predicted"/>
<evidence type="ECO:0000313" key="3">
    <source>
        <dbReference type="EnsemblPlants" id="TraesCS7A02G409500.1"/>
    </source>
</evidence>
<dbReference type="InterPro" id="IPR026961">
    <property type="entry name" value="PGG_dom"/>
</dbReference>
<dbReference type="EnsemblPlants" id="TraesCS7A02G409500.1">
    <property type="protein sequence ID" value="TraesCS7A02G409500.1"/>
    <property type="gene ID" value="TraesCS7A02G409500"/>
</dbReference>
<dbReference type="OrthoDB" id="681126at2759"/>
<dbReference type="RefSeq" id="XP_044428003.1">
    <property type="nucleotide sequence ID" value="XM_044572068.1"/>
</dbReference>
<evidence type="ECO:0000256" key="1">
    <source>
        <dbReference type="SAM" id="Phobius"/>
    </source>
</evidence>
<feature type="domain" description="PGG" evidence="2">
    <location>
        <begin position="49"/>
        <end position="156"/>
    </location>
</feature>
<feature type="transmembrane region" description="Helical" evidence="1">
    <location>
        <begin position="105"/>
        <end position="122"/>
    </location>
</feature>
<dbReference type="Pfam" id="PF13962">
    <property type="entry name" value="PGG"/>
    <property type="match status" value="1"/>
</dbReference>
<keyword evidence="1" id="KW-1133">Transmembrane helix</keyword>
<sequence>MSSHPGDLQLMDGPVLIQHGDKDDLLIDVPEPIQQDDDKDHLLLARTKRWIKEMRVGLMLLATILASLAYLSVPYPPGGLFWREDKAGPYPYGHDAGDPVLPGHPIFKSLSTVAFLTSLLLVSSECFYRTWDRVAGLLLLALLDLACLVGAYVVGASPNGWGWFIIVVFPCTVVACSFLFFSVPFITGNMDATAVPASSRQALVVTSMERAARSGRCGSSSGHSSQIKS</sequence>
<feature type="transmembrane region" description="Helical" evidence="1">
    <location>
        <begin position="161"/>
        <end position="181"/>
    </location>
</feature>
<dbReference type="Gramene" id="TraesWEE_scaffold_424841_01G000100.1">
    <property type="protein sequence ID" value="TraesWEE_scaffold_424841_01G000100.1"/>
    <property type="gene ID" value="TraesWEE_scaffold_424841_01G000100"/>
</dbReference>
<feature type="transmembrane region" description="Helical" evidence="1">
    <location>
        <begin position="134"/>
        <end position="155"/>
    </location>
</feature>
<dbReference type="Gramene" id="TraesLAC7A03G03931130.1">
    <property type="protein sequence ID" value="TraesLAC7A03G03931130.1"/>
    <property type="gene ID" value="TraesLAC7A03G03931130"/>
</dbReference>
<dbReference type="Gramene" id="TraesSYM7A03G03931220.1">
    <property type="protein sequence ID" value="TraesSYM7A03G03931220.1"/>
    <property type="gene ID" value="TraesSYM7A03G03931220"/>
</dbReference>
<feature type="transmembrane region" description="Helical" evidence="1">
    <location>
        <begin position="56"/>
        <end position="73"/>
    </location>
</feature>
<evidence type="ECO:0000313" key="4">
    <source>
        <dbReference type="Proteomes" id="UP000019116"/>
    </source>
</evidence>
<keyword evidence="1" id="KW-0472">Membrane</keyword>
<dbReference type="GeneID" id="123152544"/>
<evidence type="ECO:0000259" key="2">
    <source>
        <dbReference type="Pfam" id="PF13962"/>
    </source>
</evidence>
<dbReference type="Gramene" id="TraesJAG7A03G03959210.1">
    <property type="protein sequence ID" value="TraesJAG7A03G03959210.1"/>
    <property type="gene ID" value="TraesJAG7A03G03959210"/>
</dbReference>
<dbReference type="Gramene" id="TraesSTA7A03G03972640.1">
    <property type="protein sequence ID" value="TraesSTA7A03G03972640.1"/>
    <property type="gene ID" value="TraesSTA7A03G03972640"/>
</dbReference>
<organism evidence="3">
    <name type="scientific">Triticum aestivum</name>
    <name type="common">Wheat</name>
    <dbReference type="NCBI Taxonomy" id="4565"/>
    <lineage>
        <taxon>Eukaryota</taxon>
        <taxon>Viridiplantae</taxon>
        <taxon>Streptophyta</taxon>
        <taxon>Embryophyta</taxon>
        <taxon>Tracheophyta</taxon>
        <taxon>Spermatophyta</taxon>
        <taxon>Magnoliopsida</taxon>
        <taxon>Liliopsida</taxon>
        <taxon>Poales</taxon>
        <taxon>Poaceae</taxon>
        <taxon>BOP clade</taxon>
        <taxon>Pooideae</taxon>
        <taxon>Triticodae</taxon>
        <taxon>Triticeae</taxon>
        <taxon>Triticinae</taxon>
        <taxon>Triticum</taxon>
    </lineage>
</organism>